<feature type="transmembrane region" description="Helical" evidence="1">
    <location>
        <begin position="32"/>
        <end position="53"/>
    </location>
</feature>
<keyword evidence="1" id="KW-1133">Transmembrane helix</keyword>
<protein>
    <submittedName>
        <fullName evidence="2">Uncharacterized protein</fullName>
    </submittedName>
</protein>
<name>A0A947DGQ7_9CYAN</name>
<reference evidence="2" key="2">
    <citation type="journal article" date="2021" name="Mar. Drugs">
        <title>Genome Reduction and Secondary Metabolism of the Marine Sponge-Associated Cyanobacterium Leptothoe.</title>
        <authorList>
            <person name="Konstantinou D."/>
            <person name="Popin R.V."/>
            <person name="Fewer D.P."/>
            <person name="Sivonen K."/>
            <person name="Gkelis S."/>
        </authorList>
    </citation>
    <scope>NUCLEOTIDE SEQUENCE</scope>
    <source>
        <strain evidence="2">TAU-MAC 1115</strain>
    </source>
</reference>
<organism evidence="2 3">
    <name type="scientific">Leptothoe spongobia TAU-MAC 1115</name>
    <dbReference type="NCBI Taxonomy" id="1967444"/>
    <lineage>
        <taxon>Bacteria</taxon>
        <taxon>Bacillati</taxon>
        <taxon>Cyanobacteriota</taxon>
        <taxon>Cyanophyceae</taxon>
        <taxon>Nodosilineales</taxon>
        <taxon>Cymatolegaceae</taxon>
        <taxon>Leptothoe</taxon>
        <taxon>Leptothoe spongobia</taxon>
    </lineage>
</organism>
<keyword evidence="3" id="KW-1185">Reference proteome</keyword>
<feature type="transmembrane region" description="Helical" evidence="1">
    <location>
        <begin position="7"/>
        <end position="26"/>
    </location>
</feature>
<evidence type="ECO:0000313" key="3">
    <source>
        <dbReference type="Proteomes" id="UP000717364"/>
    </source>
</evidence>
<keyword evidence="1" id="KW-0812">Transmembrane</keyword>
<accession>A0A947DGQ7</accession>
<reference evidence="2" key="1">
    <citation type="submission" date="2020-11" db="EMBL/GenBank/DDBJ databases">
        <authorList>
            <person name="Konstantinou D."/>
            <person name="Gkelis S."/>
            <person name="Popin R."/>
            <person name="Fewer D."/>
            <person name="Sivonen K."/>
        </authorList>
    </citation>
    <scope>NUCLEOTIDE SEQUENCE</scope>
    <source>
        <strain evidence="2">TAU-MAC 1115</strain>
    </source>
</reference>
<evidence type="ECO:0000256" key="1">
    <source>
        <dbReference type="SAM" id="Phobius"/>
    </source>
</evidence>
<sequence>MLMDNGLYLLKIAIASALISVLIKWVGPTIALSESAALIMVLLPTVIVGGLLLRRLSQG</sequence>
<dbReference type="AlphaFoldDB" id="A0A947DGQ7"/>
<keyword evidence="1" id="KW-0472">Membrane</keyword>
<dbReference type="Proteomes" id="UP000717364">
    <property type="component" value="Unassembled WGS sequence"/>
</dbReference>
<dbReference type="EMBL" id="JADOES010000024">
    <property type="protein sequence ID" value="MBT9316354.1"/>
    <property type="molecule type" value="Genomic_DNA"/>
</dbReference>
<comment type="caution">
    <text evidence="2">The sequence shown here is derived from an EMBL/GenBank/DDBJ whole genome shotgun (WGS) entry which is preliminary data.</text>
</comment>
<gene>
    <name evidence="2" type="ORF">IXB50_13060</name>
</gene>
<evidence type="ECO:0000313" key="2">
    <source>
        <dbReference type="EMBL" id="MBT9316354.1"/>
    </source>
</evidence>
<proteinExistence type="predicted"/>